<evidence type="ECO:0000256" key="5">
    <source>
        <dbReference type="SAM" id="MobiDB-lite"/>
    </source>
</evidence>
<dbReference type="PROSITE" id="PS50885">
    <property type="entry name" value="HAMP"/>
    <property type="match status" value="1"/>
</dbReference>
<protein>
    <submittedName>
        <fullName evidence="9">Methyl-accepting chemotaxis protein</fullName>
    </submittedName>
</protein>
<evidence type="ECO:0000256" key="6">
    <source>
        <dbReference type="SAM" id="Phobius"/>
    </source>
</evidence>
<dbReference type="InterPro" id="IPR004089">
    <property type="entry name" value="MCPsignal_dom"/>
</dbReference>
<keyword evidence="6" id="KW-0812">Transmembrane</keyword>
<feature type="coiled-coil region" evidence="4">
    <location>
        <begin position="409"/>
        <end position="436"/>
    </location>
</feature>
<evidence type="ECO:0000256" key="2">
    <source>
        <dbReference type="ARBA" id="ARBA00029447"/>
    </source>
</evidence>
<evidence type="ECO:0000256" key="3">
    <source>
        <dbReference type="PROSITE-ProRule" id="PRU00284"/>
    </source>
</evidence>
<keyword evidence="1 3" id="KW-0807">Transducer</keyword>
<name>A0A1I4DPX1_9PROT</name>
<dbReference type="PROSITE" id="PS50111">
    <property type="entry name" value="CHEMOTAXIS_TRANSDUC_2"/>
    <property type="match status" value="1"/>
</dbReference>
<dbReference type="PANTHER" id="PTHR32089">
    <property type="entry name" value="METHYL-ACCEPTING CHEMOTAXIS PROTEIN MCPB"/>
    <property type="match status" value="1"/>
</dbReference>
<dbReference type="SUPFAM" id="SSF58104">
    <property type="entry name" value="Methyl-accepting chemotaxis protein (MCP) signaling domain"/>
    <property type="match status" value="1"/>
</dbReference>
<accession>A0A1I4DPX1</accession>
<dbReference type="EMBL" id="FOSQ01000012">
    <property type="protein sequence ID" value="SFK95672.1"/>
    <property type="molecule type" value="Genomic_DNA"/>
</dbReference>
<keyword evidence="6" id="KW-1133">Transmembrane helix</keyword>
<feature type="transmembrane region" description="Helical" evidence="6">
    <location>
        <begin position="341"/>
        <end position="363"/>
    </location>
</feature>
<feature type="region of interest" description="Disordered" evidence="5">
    <location>
        <begin position="467"/>
        <end position="489"/>
    </location>
</feature>
<dbReference type="Gene3D" id="1.10.8.500">
    <property type="entry name" value="HAMP domain in histidine kinase"/>
    <property type="match status" value="1"/>
</dbReference>
<dbReference type="SUPFAM" id="SSF158472">
    <property type="entry name" value="HAMP domain-like"/>
    <property type="match status" value="1"/>
</dbReference>
<evidence type="ECO:0000259" key="8">
    <source>
        <dbReference type="PROSITE" id="PS50885"/>
    </source>
</evidence>
<evidence type="ECO:0000313" key="9">
    <source>
        <dbReference type="EMBL" id="SFK95672.1"/>
    </source>
</evidence>
<dbReference type="Pfam" id="PF00015">
    <property type="entry name" value="MCPsignal"/>
    <property type="match status" value="1"/>
</dbReference>
<dbReference type="GO" id="GO:0016020">
    <property type="term" value="C:membrane"/>
    <property type="evidence" value="ECO:0007669"/>
    <property type="project" value="InterPro"/>
</dbReference>
<sequence length="716" mass="73767">MNPLARTPSPAATPPKARGWISLRLALSGAVAGLTLLSLGALGWNAAEDVRELRSAQAAAVADRAANRFASGLFEVLMERLATNNALQAPGPAGPEALAEINRRRAAVAADFAPGLAGLSAQEFTGKEALLRDLRAALERADDARRRADDALRLPRDSRDEALRRDYVPTITASVDAALRVWFAASHAVATEDPTLARLAVVKELGWRLRDTAGLERSNIAAAITAGQPVAADRVAANAAIRGRVDLLWDQVGNLAPLADPATHPALRAAIEEARRSYFEGFRSLADRMVREGAAGRYSMEAGAFVETTTPQLGTLLGVLAGASRASEARAATLIGDAERALLISSLLLMLALAVAATASWLVNRRVARPLAALSGATTRIANGALDLDVPGAGSGDEVGAVADAVVVLRDGARRIEALEAEAEAARQRAAQDRVAAQQALAQEVERSLGGIASALAETVTGLDQATDRLSGTARRTGRDAEAAVGGAQQTSANVQTVAAAAEEMAASIQEISRQVAEAATVAHRAAEEAGATDRTVQALAEGAGRIGEVVKLIGDIAGQTNLLALNATIEAARAGEAGKGFAVVASEVKTLAAQTARATEEIGRQIAEMQAATGQAVEAIRLIGSTVGRSSEIATSIAAAVEEQGAATQEIARNVAEAARGTNEVSAGVDRLRDGVEDTVQSLGTLHSASAEVGRQGTALRGELAALVTKLRQAA</sequence>
<dbReference type="SMART" id="SM00304">
    <property type="entry name" value="HAMP"/>
    <property type="match status" value="1"/>
</dbReference>
<proteinExistence type="inferred from homology"/>
<evidence type="ECO:0000259" key="7">
    <source>
        <dbReference type="PROSITE" id="PS50111"/>
    </source>
</evidence>
<dbReference type="InterPro" id="IPR003660">
    <property type="entry name" value="HAMP_dom"/>
</dbReference>
<keyword evidence="4" id="KW-0175">Coiled coil</keyword>
<dbReference type="Gene3D" id="1.10.287.950">
    <property type="entry name" value="Methyl-accepting chemotaxis protein"/>
    <property type="match status" value="1"/>
</dbReference>
<dbReference type="Proteomes" id="UP000199473">
    <property type="component" value="Unassembled WGS sequence"/>
</dbReference>
<dbReference type="STRING" id="1123062.SAMN02745775_11213"/>
<dbReference type="SMART" id="SM00283">
    <property type="entry name" value="MA"/>
    <property type="match status" value="1"/>
</dbReference>
<evidence type="ECO:0000256" key="4">
    <source>
        <dbReference type="SAM" id="Coils"/>
    </source>
</evidence>
<dbReference type="OrthoDB" id="8456673at2"/>
<feature type="coiled-coil region" evidence="4">
    <location>
        <begin position="127"/>
        <end position="154"/>
    </location>
</feature>
<dbReference type="PANTHER" id="PTHR32089:SF112">
    <property type="entry name" value="LYSOZYME-LIKE PROTEIN-RELATED"/>
    <property type="match status" value="1"/>
</dbReference>
<feature type="domain" description="Methyl-accepting transducer" evidence="7">
    <location>
        <begin position="459"/>
        <end position="681"/>
    </location>
</feature>
<feature type="transmembrane region" description="Helical" evidence="6">
    <location>
        <begin position="20"/>
        <end position="44"/>
    </location>
</feature>
<comment type="similarity">
    <text evidence="2">Belongs to the methyl-accepting chemotaxis (MCP) protein family.</text>
</comment>
<keyword evidence="6" id="KW-0472">Membrane</keyword>
<dbReference type="RefSeq" id="WP_092962278.1">
    <property type="nucleotide sequence ID" value="NZ_FOSQ01000012.1"/>
</dbReference>
<feature type="domain" description="HAMP" evidence="8">
    <location>
        <begin position="365"/>
        <end position="418"/>
    </location>
</feature>
<keyword evidence="10" id="KW-1185">Reference proteome</keyword>
<reference evidence="9 10" key="1">
    <citation type="submission" date="2016-10" db="EMBL/GenBank/DDBJ databases">
        <authorList>
            <person name="de Groot N.N."/>
        </authorList>
    </citation>
    <scope>NUCLEOTIDE SEQUENCE [LARGE SCALE GENOMIC DNA]</scope>
    <source>
        <strain evidence="9 10">DSM 19981</strain>
    </source>
</reference>
<dbReference type="Pfam" id="PF00672">
    <property type="entry name" value="HAMP"/>
    <property type="match status" value="1"/>
</dbReference>
<evidence type="ECO:0000256" key="1">
    <source>
        <dbReference type="ARBA" id="ARBA00023224"/>
    </source>
</evidence>
<organism evidence="9 10">
    <name type="scientific">Falsiroseomonas stagni DSM 19981</name>
    <dbReference type="NCBI Taxonomy" id="1123062"/>
    <lineage>
        <taxon>Bacteria</taxon>
        <taxon>Pseudomonadati</taxon>
        <taxon>Pseudomonadota</taxon>
        <taxon>Alphaproteobacteria</taxon>
        <taxon>Acetobacterales</taxon>
        <taxon>Roseomonadaceae</taxon>
        <taxon>Falsiroseomonas</taxon>
    </lineage>
</organism>
<gene>
    <name evidence="9" type="ORF">SAMN02745775_11213</name>
</gene>
<dbReference type="AlphaFoldDB" id="A0A1I4DPX1"/>
<dbReference type="GO" id="GO:0007165">
    <property type="term" value="P:signal transduction"/>
    <property type="evidence" value="ECO:0007669"/>
    <property type="project" value="UniProtKB-KW"/>
</dbReference>
<evidence type="ECO:0000313" key="10">
    <source>
        <dbReference type="Proteomes" id="UP000199473"/>
    </source>
</evidence>